<dbReference type="EMBL" id="JAIWYP010000006">
    <property type="protein sequence ID" value="KAH3811626.1"/>
    <property type="molecule type" value="Genomic_DNA"/>
</dbReference>
<accession>A0A9D4JGA2</accession>
<keyword evidence="1" id="KW-1133">Transmembrane helix</keyword>
<evidence type="ECO:0000313" key="3">
    <source>
        <dbReference type="Proteomes" id="UP000828390"/>
    </source>
</evidence>
<gene>
    <name evidence="2" type="ORF">DPMN_140038</name>
</gene>
<keyword evidence="1" id="KW-0812">Transmembrane</keyword>
<feature type="transmembrane region" description="Helical" evidence="1">
    <location>
        <begin position="71"/>
        <end position="96"/>
    </location>
</feature>
<organism evidence="2 3">
    <name type="scientific">Dreissena polymorpha</name>
    <name type="common">Zebra mussel</name>
    <name type="synonym">Mytilus polymorpha</name>
    <dbReference type="NCBI Taxonomy" id="45954"/>
    <lineage>
        <taxon>Eukaryota</taxon>
        <taxon>Metazoa</taxon>
        <taxon>Spiralia</taxon>
        <taxon>Lophotrochozoa</taxon>
        <taxon>Mollusca</taxon>
        <taxon>Bivalvia</taxon>
        <taxon>Autobranchia</taxon>
        <taxon>Heteroconchia</taxon>
        <taxon>Euheterodonta</taxon>
        <taxon>Imparidentia</taxon>
        <taxon>Neoheterodontei</taxon>
        <taxon>Myida</taxon>
        <taxon>Dreissenoidea</taxon>
        <taxon>Dreissenidae</taxon>
        <taxon>Dreissena</taxon>
    </lineage>
</organism>
<reference evidence="2" key="2">
    <citation type="submission" date="2020-11" db="EMBL/GenBank/DDBJ databases">
        <authorList>
            <person name="McCartney M.A."/>
            <person name="Auch B."/>
            <person name="Kono T."/>
            <person name="Mallez S."/>
            <person name="Becker A."/>
            <person name="Gohl D.M."/>
            <person name="Silverstein K.A.T."/>
            <person name="Koren S."/>
            <person name="Bechman K.B."/>
            <person name="Herman A."/>
            <person name="Abrahante J.E."/>
            <person name="Garbe J."/>
        </authorList>
    </citation>
    <scope>NUCLEOTIDE SEQUENCE</scope>
    <source>
        <strain evidence="2">Duluth1</strain>
        <tissue evidence="2">Whole animal</tissue>
    </source>
</reference>
<keyword evidence="1" id="KW-0472">Membrane</keyword>
<evidence type="ECO:0000256" key="1">
    <source>
        <dbReference type="SAM" id="Phobius"/>
    </source>
</evidence>
<reference evidence="2" key="1">
    <citation type="journal article" date="2019" name="bioRxiv">
        <title>The Genome of the Zebra Mussel, Dreissena polymorpha: A Resource for Invasive Species Research.</title>
        <authorList>
            <person name="McCartney M.A."/>
            <person name="Auch B."/>
            <person name="Kono T."/>
            <person name="Mallez S."/>
            <person name="Zhang Y."/>
            <person name="Obille A."/>
            <person name="Becker A."/>
            <person name="Abrahante J.E."/>
            <person name="Garbe J."/>
            <person name="Badalamenti J.P."/>
            <person name="Herman A."/>
            <person name="Mangelson H."/>
            <person name="Liachko I."/>
            <person name="Sullivan S."/>
            <person name="Sone E.D."/>
            <person name="Koren S."/>
            <person name="Silverstein K.A.T."/>
            <person name="Beckman K.B."/>
            <person name="Gohl D.M."/>
        </authorList>
    </citation>
    <scope>NUCLEOTIDE SEQUENCE</scope>
    <source>
        <strain evidence="2">Duluth1</strain>
        <tissue evidence="2">Whole animal</tissue>
    </source>
</reference>
<dbReference type="Proteomes" id="UP000828390">
    <property type="component" value="Unassembled WGS sequence"/>
</dbReference>
<protein>
    <submittedName>
        <fullName evidence="2">Uncharacterized protein</fullName>
    </submittedName>
</protein>
<dbReference type="AlphaFoldDB" id="A0A9D4JGA2"/>
<proteinExistence type="predicted"/>
<name>A0A9D4JGA2_DREPO</name>
<keyword evidence="3" id="KW-1185">Reference proteome</keyword>
<sequence>MSRQRPTRNFGRWSTGAGNVDMAGHERPYVILKQNFGWAGYMWAGRPRIDRIAIREAQNQLKMNRCRNKKVIVGQFWVSVAYLGGALWLVMLTWMVEIDRVQSYVKTKKIGLAWSMWAGHSRIDRIVIKDIQY</sequence>
<evidence type="ECO:0000313" key="2">
    <source>
        <dbReference type="EMBL" id="KAH3811626.1"/>
    </source>
</evidence>
<comment type="caution">
    <text evidence="2">The sequence shown here is derived from an EMBL/GenBank/DDBJ whole genome shotgun (WGS) entry which is preliminary data.</text>
</comment>